<feature type="compositionally biased region" description="Basic and acidic residues" evidence="1">
    <location>
        <begin position="181"/>
        <end position="197"/>
    </location>
</feature>
<sequence length="291" mass="31474">MATKLFEKTGKKLFAKHLEQYSPADPLYEVYTDERGKQRRKKRELPPGLSKRDMKILRSIKKRAHYLDKGFHICGFRFGWTFVIGIIPGAGDVANVVLNYFLVVRKARQAEIPSWLLQRMLMNNVVSAAVGFVPIVGDVVLAMWKANSRNAALLEEFLRIRGDELLKMEAEAKEGSGSGPLKKETLASGVKKSDVEQVKPGAGKAEGEAIRTGGSATPLALDPGSAGGESSGLPSAGSSGNNTTGSALSTGKKSFKSWMKRKAPAAGEKGRFVENVDSKLVVPEGSKVQKN</sequence>
<dbReference type="STRING" id="47427.A0A2H3E9S7"/>
<dbReference type="EMBL" id="KZ293644">
    <property type="protein sequence ID" value="PBL04162.1"/>
    <property type="molecule type" value="Genomic_DNA"/>
</dbReference>
<dbReference type="AlphaFoldDB" id="A0A2H3E9S7"/>
<protein>
    <submittedName>
        <fullName evidence="3">Uncharacterized protein</fullName>
    </submittedName>
</protein>
<dbReference type="PANTHER" id="PTHR35519:SF2">
    <property type="entry name" value="PH DOMAIN PROTEIN"/>
    <property type="match status" value="1"/>
</dbReference>
<dbReference type="Pfam" id="PF13430">
    <property type="entry name" value="DUF4112"/>
    <property type="match status" value="1"/>
</dbReference>
<reference evidence="4" key="1">
    <citation type="journal article" date="2017" name="Nat. Ecol. Evol.">
        <title>Genome expansion and lineage-specific genetic innovations in the forest pathogenic fungi Armillaria.</title>
        <authorList>
            <person name="Sipos G."/>
            <person name="Prasanna A.N."/>
            <person name="Walter M.C."/>
            <person name="O'Connor E."/>
            <person name="Balint B."/>
            <person name="Krizsan K."/>
            <person name="Kiss B."/>
            <person name="Hess J."/>
            <person name="Varga T."/>
            <person name="Slot J."/>
            <person name="Riley R."/>
            <person name="Boka B."/>
            <person name="Rigling D."/>
            <person name="Barry K."/>
            <person name="Lee J."/>
            <person name="Mihaltcheva S."/>
            <person name="LaButti K."/>
            <person name="Lipzen A."/>
            <person name="Waldron R."/>
            <person name="Moloney N.M."/>
            <person name="Sperisen C."/>
            <person name="Kredics L."/>
            <person name="Vagvoelgyi C."/>
            <person name="Patrignani A."/>
            <person name="Fitzpatrick D."/>
            <person name="Nagy I."/>
            <person name="Doyle S."/>
            <person name="Anderson J.B."/>
            <person name="Grigoriev I.V."/>
            <person name="Gueldener U."/>
            <person name="Muensterkoetter M."/>
            <person name="Nagy L.G."/>
        </authorList>
    </citation>
    <scope>NUCLEOTIDE SEQUENCE [LARGE SCALE GENOMIC DNA]</scope>
    <source>
        <strain evidence="4">Ar21-2</strain>
    </source>
</reference>
<dbReference type="InterPro" id="IPR025187">
    <property type="entry name" value="DUF4112"/>
</dbReference>
<keyword evidence="2" id="KW-0472">Membrane</keyword>
<dbReference type="PANTHER" id="PTHR35519">
    <property type="entry name" value="MEMBRANE PROTEINS"/>
    <property type="match status" value="1"/>
</dbReference>
<name>A0A2H3E9S7_ARMGA</name>
<keyword evidence="2" id="KW-0812">Transmembrane</keyword>
<evidence type="ECO:0000313" key="4">
    <source>
        <dbReference type="Proteomes" id="UP000217790"/>
    </source>
</evidence>
<feature type="compositionally biased region" description="Low complexity" evidence="1">
    <location>
        <begin position="235"/>
        <end position="251"/>
    </location>
</feature>
<proteinExistence type="predicted"/>
<evidence type="ECO:0000313" key="3">
    <source>
        <dbReference type="EMBL" id="PBL04162.1"/>
    </source>
</evidence>
<feature type="region of interest" description="Disordered" evidence="1">
    <location>
        <begin position="171"/>
        <end position="291"/>
    </location>
</feature>
<dbReference type="Proteomes" id="UP000217790">
    <property type="component" value="Unassembled WGS sequence"/>
</dbReference>
<feature type="compositionally biased region" description="Basic and acidic residues" evidence="1">
    <location>
        <begin position="268"/>
        <end position="277"/>
    </location>
</feature>
<feature type="transmembrane region" description="Helical" evidence="2">
    <location>
        <begin position="78"/>
        <end position="104"/>
    </location>
</feature>
<feature type="compositionally biased region" description="Basic residues" evidence="1">
    <location>
        <begin position="253"/>
        <end position="263"/>
    </location>
</feature>
<feature type="transmembrane region" description="Helical" evidence="2">
    <location>
        <begin position="125"/>
        <end position="144"/>
    </location>
</feature>
<evidence type="ECO:0000256" key="1">
    <source>
        <dbReference type="SAM" id="MobiDB-lite"/>
    </source>
</evidence>
<dbReference type="InParanoid" id="A0A2H3E9S7"/>
<organism evidence="3 4">
    <name type="scientific">Armillaria gallica</name>
    <name type="common">Bulbous honey fungus</name>
    <name type="synonym">Armillaria bulbosa</name>
    <dbReference type="NCBI Taxonomy" id="47427"/>
    <lineage>
        <taxon>Eukaryota</taxon>
        <taxon>Fungi</taxon>
        <taxon>Dikarya</taxon>
        <taxon>Basidiomycota</taxon>
        <taxon>Agaricomycotina</taxon>
        <taxon>Agaricomycetes</taxon>
        <taxon>Agaricomycetidae</taxon>
        <taxon>Agaricales</taxon>
        <taxon>Marasmiineae</taxon>
        <taxon>Physalacriaceae</taxon>
        <taxon>Armillaria</taxon>
    </lineage>
</organism>
<keyword evidence="2" id="KW-1133">Transmembrane helix</keyword>
<evidence type="ECO:0000256" key="2">
    <source>
        <dbReference type="SAM" id="Phobius"/>
    </source>
</evidence>
<accession>A0A2H3E9S7</accession>
<dbReference type="OrthoDB" id="2103474at2759"/>
<dbReference type="OMA" id="MFKANSR"/>
<gene>
    <name evidence="3" type="ORF">ARMGADRAFT_1049674</name>
</gene>
<keyword evidence="4" id="KW-1185">Reference proteome</keyword>